<dbReference type="PANTHER" id="PTHR31579:SF39">
    <property type="entry name" value="OS01G0973600 PROTEIN"/>
    <property type="match status" value="1"/>
</dbReference>
<organism evidence="1">
    <name type="scientific">Wollemia nobilis</name>
    <dbReference type="NCBI Taxonomy" id="56998"/>
    <lineage>
        <taxon>Eukaryota</taxon>
        <taxon>Viridiplantae</taxon>
        <taxon>Streptophyta</taxon>
        <taxon>Embryophyta</taxon>
        <taxon>Tracheophyta</taxon>
        <taxon>Spermatophyta</taxon>
        <taxon>Pinopsida</taxon>
        <taxon>Pinidae</taxon>
        <taxon>Conifers II</taxon>
        <taxon>Araucariales</taxon>
        <taxon>Araucariaceae</taxon>
        <taxon>Wollemia</taxon>
    </lineage>
</organism>
<accession>A0A0C9RL14</accession>
<dbReference type="EMBL" id="GCHU01012840">
    <property type="protein sequence ID" value="JAG87306.1"/>
    <property type="molecule type" value="Transcribed_RNA"/>
</dbReference>
<reference evidence="1" key="1">
    <citation type="submission" date="2015-02" db="EMBL/GenBank/DDBJ databases">
        <title>A transcriptome of Wollemia nobilis - a relic of Gondwana.</title>
        <authorList>
            <person name="Chia J.Y."/>
            <person name="Leong Y.S."/>
            <person name="Abdul Karim S."/>
            <person name="Wan Azmi N."/>
            <person name="Hercus R."/>
            <person name="Croft L."/>
        </authorList>
    </citation>
    <scope>NUCLEOTIDE SEQUENCE</scope>
    <source>
        <strain evidence="1">MaeBrown</strain>
        <tissue evidence="1">Leaf</tissue>
    </source>
</reference>
<dbReference type="PANTHER" id="PTHR31579">
    <property type="entry name" value="OS03G0796600 PROTEIN"/>
    <property type="match status" value="1"/>
</dbReference>
<dbReference type="Pfam" id="PF04720">
    <property type="entry name" value="PDDEXK_6"/>
    <property type="match status" value="1"/>
</dbReference>
<proteinExistence type="predicted"/>
<dbReference type="InterPro" id="IPR006502">
    <property type="entry name" value="PDDEXK-like"/>
</dbReference>
<protein>
    <submittedName>
        <fullName evidence="1">TSA: Wollemia nobilis Ref_Wollemi_Transcript_12915_1145 transcribed RNA sequence</fullName>
    </submittedName>
</protein>
<sequence>MVEAAKFSLKQNAMPLPPWRALGYLRAKWFSPYKRMDVDTQSKHCTTSFHIGRRSADYCSKPRQCIEQLRRLKAYVLGEVDSGRDSSRGVLKTMGMLSERRLNILKT</sequence>
<name>A0A0C9RL14_9CONI</name>
<dbReference type="AlphaFoldDB" id="A0A0C9RL14"/>
<evidence type="ECO:0000313" key="1">
    <source>
        <dbReference type="EMBL" id="JAG87306.1"/>
    </source>
</evidence>